<dbReference type="Gene3D" id="3.40.50.10130">
    <property type="match status" value="1"/>
</dbReference>
<evidence type="ECO:0000313" key="1">
    <source>
        <dbReference type="EMBL" id="VDN19461.1"/>
    </source>
</evidence>
<evidence type="ECO:0000313" key="2">
    <source>
        <dbReference type="Proteomes" id="UP000281553"/>
    </source>
</evidence>
<protein>
    <submittedName>
        <fullName evidence="1">Uncharacterized protein</fullName>
    </submittedName>
</protein>
<reference evidence="1 2" key="1">
    <citation type="submission" date="2018-11" db="EMBL/GenBank/DDBJ databases">
        <authorList>
            <consortium name="Pathogen Informatics"/>
        </authorList>
    </citation>
    <scope>NUCLEOTIDE SEQUENCE [LARGE SCALE GENOMIC DNA]</scope>
</reference>
<dbReference type="Proteomes" id="UP000281553">
    <property type="component" value="Unassembled WGS sequence"/>
</dbReference>
<dbReference type="AlphaFoldDB" id="A0A3P7MN80"/>
<dbReference type="EMBL" id="UYRU01070220">
    <property type="protein sequence ID" value="VDN19461.1"/>
    <property type="molecule type" value="Genomic_DNA"/>
</dbReference>
<gene>
    <name evidence="1" type="ORF">DILT_LOCUS13421</name>
</gene>
<sequence>NFPFLDGTVRLTASEEPDVLLILQQDACKRLLAADPELNPHFKDLVATIHSLNRPVSVILFMKSVQMRSPLYEVIARLQVDYGVRGVQQVSSVEDLATMVCNYTKSICQRPFNCCVSTPLSYAPYPS</sequence>
<name>A0A3P7MN80_DIBLA</name>
<keyword evidence="2" id="KW-1185">Reference proteome</keyword>
<organism evidence="1 2">
    <name type="scientific">Dibothriocephalus latus</name>
    <name type="common">Fish tapeworm</name>
    <name type="synonym">Diphyllobothrium latum</name>
    <dbReference type="NCBI Taxonomy" id="60516"/>
    <lineage>
        <taxon>Eukaryota</taxon>
        <taxon>Metazoa</taxon>
        <taxon>Spiralia</taxon>
        <taxon>Lophotrochozoa</taxon>
        <taxon>Platyhelminthes</taxon>
        <taxon>Cestoda</taxon>
        <taxon>Eucestoda</taxon>
        <taxon>Diphyllobothriidea</taxon>
        <taxon>Diphyllobothriidae</taxon>
        <taxon>Dibothriocephalus</taxon>
    </lineage>
</organism>
<accession>A0A3P7MN80</accession>
<dbReference type="OrthoDB" id="6269891at2759"/>
<feature type="non-terminal residue" evidence="1">
    <location>
        <position position="1"/>
    </location>
</feature>
<proteinExistence type="predicted"/>